<keyword evidence="1" id="KW-0812">Transmembrane</keyword>
<proteinExistence type="predicted"/>
<organism evidence="2 3">
    <name type="scientific">Sediminicola luteus</name>
    <dbReference type="NCBI Taxonomy" id="319238"/>
    <lineage>
        <taxon>Bacteria</taxon>
        <taxon>Pseudomonadati</taxon>
        <taxon>Bacteroidota</taxon>
        <taxon>Flavobacteriia</taxon>
        <taxon>Flavobacteriales</taxon>
        <taxon>Flavobacteriaceae</taxon>
        <taxon>Sediminicola</taxon>
    </lineage>
</organism>
<reference evidence="2 3" key="1">
    <citation type="submission" date="2017-04" db="EMBL/GenBank/DDBJ databases">
        <title>A new member of the family Flavobacteriaceae isolated from ascidians.</title>
        <authorList>
            <person name="Chen L."/>
        </authorList>
    </citation>
    <scope>NUCLEOTIDE SEQUENCE [LARGE SCALE GENOMIC DNA]</scope>
    <source>
        <strain evidence="2 3">HQA918</strain>
    </source>
</reference>
<evidence type="ECO:0000313" key="2">
    <source>
        <dbReference type="EMBL" id="PCE63968.1"/>
    </source>
</evidence>
<dbReference type="RefSeq" id="WP_097442685.1">
    <property type="nucleotide sequence ID" value="NZ_NBWU01000004.1"/>
</dbReference>
<accession>A0A2A4G7L0</accession>
<feature type="transmembrane region" description="Helical" evidence="1">
    <location>
        <begin position="7"/>
        <end position="25"/>
    </location>
</feature>
<dbReference type="OrthoDB" id="1466970at2"/>
<dbReference type="AlphaFoldDB" id="A0A2A4G7L0"/>
<sequence length="130" mass="14511">MPLIKRLGYYLGGFAIGLIFLAIFLKNKAEETGSSFCYLPNCRVLKELRSKPLAITQASKASLQSAQWDSIQIAYILNEGAVDFSKSDTKNETCKTYHINAEVETKPAAMVFKNCKDSVYLESVRFDAVN</sequence>
<evidence type="ECO:0000256" key="1">
    <source>
        <dbReference type="SAM" id="Phobius"/>
    </source>
</evidence>
<keyword evidence="1" id="KW-1133">Transmembrane helix</keyword>
<protein>
    <recommendedName>
        <fullName evidence="4">DUF4258 domain-containing protein</fullName>
    </recommendedName>
</protein>
<evidence type="ECO:0008006" key="4">
    <source>
        <dbReference type="Google" id="ProtNLM"/>
    </source>
</evidence>
<dbReference type="Proteomes" id="UP000219559">
    <property type="component" value="Unassembled WGS sequence"/>
</dbReference>
<evidence type="ECO:0000313" key="3">
    <source>
        <dbReference type="Proteomes" id="UP000219559"/>
    </source>
</evidence>
<name>A0A2A4G7L0_9FLAO</name>
<keyword evidence="3" id="KW-1185">Reference proteome</keyword>
<comment type="caution">
    <text evidence="2">The sequence shown here is derived from an EMBL/GenBank/DDBJ whole genome shotgun (WGS) entry which is preliminary data.</text>
</comment>
<dbReference type="EMBL" id="NBWU01000004">
    <property type="protein sequence ID" value="PCE63968.1"/>
    <property type="molecule type" value="Genomic_DNA"/>
</dbReference>
<gene>
    <name evidence="2" type="ORF">B7P33_11990</name>
</gene>
<keyword evidence="1" id="KW-0472">Membrane</keyword>